<dbReference type="EC" id="7.5.2.11" evidence="11"/>
<dbReference type="GO" id="GO:0005886">
    <property type="term" value="C:plasma membrane"/>
    <property type="evidence" value="ECO:0007669"/>
    <property type="project" value="UniProtKB-SubCell"/>
</dbReference>
<keyword evidence="2 11" id="KW-0813">Transport</keyword>
<sequence>MSQVLLEMRGITKTFPGVKALDNVQLTLKQGRVMALMGENGAGKSTLMKVMFGIYQRDSGTIRYKGENVEFQGAKEALEAGISMIHQELSPILHRSIAENIWLGREPLKGPLQLVDHAKMYSDTAELLAKLDLQLDPKTPMSDLTVATMQMVEIAKAISYQSEIIIMDEPTSALTDKEVDHLFDIIEMLKARGCAIVYISHKMDEIFRICDDITVFRDGCFVGEREAKATNNDELVQMMVGRDLGDVFPPATAKPGKTRLEVENLSVDGAFNDINFTLHEGEILGIAGLVGAGRTELIETLFGVRQKDTGTIKINGDVVEINTPQDAIQHKMAFLTEDRRHSGLYLMLDIFANTSIAHLDAYRNKVVNVLDVRKMKQDSQTHCEKLKVKTPGMYEMIDNLSGGNQQKVLLARWMLTKPDILFLDEPTRGIDVGAKSEIYKLMRLLTGMGKSLVMISSELPEVMGMSDRILVMHEGKLKGLIDGPEATQQKIMSMALN</sequence>
<evidence type="ECO:0000256" key="9">
    <source>
        <dbReference type="ARBA" id="ARBA00022967"/>
    </source>
</evidence>
<dbReference type="InterPro" id="IPR027417">
    <property type="entry name" value="P-loop_NTPase"/>
</dbReference>
<keyword evidence="14" id="KW-1185">Reference proteome</keyword>
<dbReference type="InterPro" id="IPR003439">
    <property type="entry name" value="ABC_transporter-like_ATP-bd"/>
</dbReference>
<evidence type="ECO:0000256" key="4">
    <source>
        <dbReference type="ARBA" id="ARBA00022519"/>
    </source>
</evidence>
<keyword evidence="5 11" id="KW-0762">Sugar transport</keyword>
<keyword evidence="9 11" id="KW-1278">Translocase</keyword>
<keyword evidence="6" id="KW-0677">Repeat</keyword>
<evidence type="ECO:0000256" key="8">
    <source>
        <dbReference type="ARBA" id="ARBA00022840"/>
    </source>
</evidence>
<reference evidence="13 14" key="2">
    <citation type="submission" date="2014-09" db="EMBL/GenBank/DDBJ databases">
        <authorList>
            <consortium name="NBRP consortium"/>
            <person name="Sawabe T."/>
            <person name="Meirelles P."/>
            <person name="Nakanishi M."/>
            <person name="Sayaka M."/>
            <person name="Hattori M."/>
            <person name="Ohkuma M."/>
        </authorList>
    </citation>
    <scope>NUCLEOTIDE SEQUENCE [LARGE SCALE GENOMIC DNA]</scope>
    <source>
        <strain evidence="14">JCM19235</strain>
    </source>
</reference>
<keyword evidence="3" id="KW-1003">Cell membrane</keyword>
<dbReference type="PANTHER" id="PTHR43790:SF7">
    <property type="entry name" value="GALACTOSE_METHYL GALACTOSIDE IMPORT ATP-BINDING PROTEIN MGLA"/>
    <property type="match status" value="1"/>
</dbReference>
<dbReference type="GO" id="GO:0005524">
    <property type="term" value="F:ATP binding"/>
    <property type="evidence" value="ECO:0007669"/>
    <property type="project" value="UniProtKB-UniRule"/>
</dbReference>
<gene>
    <name evidence="13" type="ORF">JCM19235_5255</name>
</gene>
<dbReference type="PANTHER" id="PTHR43790">
    <property type="entry name" value="CARBOHYDRATE TRANSPORT ATP-BINDING PROTEIN MG119-RELATED"/>
    <property type="match status" value="1"/>
</dbReference>
<dbReference type="FunFam" id="3.40.50.300:FF:000127">
    <property type="entry name" value="Ribose import ATP-binding protein RbsA"/>
    <property type="match status" value="1"/>
</dbReference>
<reference evidence="13 14" key="1">
    <citation type="submission" date="2014-09" db="EMBL/GenBank/DDBJ databases">
        <title>Vibrio maritimus JCM 19235. (C45) whole genome shotgun sequence.</title>
        <authorList>
            <person name="Sawabe T."/>
            <person name="Meirelles P."/>
            <person name="Nakanishi M."/>
            <person name="Sayaka M."/>
            <person name="Hattori M."/>
            <person name="Ohkuma M."/>
        </authorList>
    </citation>
    <scope>NUCLEOTIDE SEQUENCE [LARGE SCALE GENOMIC DNA]</scope>
    <source>
        <strain evidence="14">JCM19235</strain>
    </source>
</reference>
<dbReference type="GO" id="GO:0043211">
    <property type="term" value="F:ABC-type carbohydrate transporter activity"/>
    <property type="evidence" value="ECO:0007669"/>
    <property type="project" value="UniProtKB-UniRule"/>
</dbReference>
<feature type="domain" description="ABC transporter" evidence="12">
    <location>
        <begin position="242"/>
        <end position="493"/>
    </location>
</feature>
<comment type="subcellular location">
    <subcellularLocation>
        <location evidence="11">Cell inner membrane</location>
        <topology evidence="11">Peripheral membrane protein</topology>
    </subcellularLocation>
    <subcellularLocation>
        <location evidence="1">Cell membrane</location>
        <topology evidence="1">Peripheral membrane protein</topology>
    </subcellularLocation>
</comment>
<evidence type="ECO:0000256" key="6">
    <source>
        <dbReference type="ARBA" id="ARBA00022737"/>
    </source>
</evidence>
<dbReference type="EMBL" id="BBMR01000001">
    <property type="protein sequence ID" value="GAL16706.1"/>
    <property type="molecule type" value="Genomic_DNA"/>
</dbReference>
<dbReference type="PROSITE" id="PS50893">
    <property type="entry name" value="ABC_TRANSPORTER_2"/>
    <property type="match status" value="2"/>
</dbReference>
<keyword evidence="7 11" id="KW-0547">Nucleotide-binding</keyword>
<dbReference type="OrthoDB" id="9776369at2"/>
<accession>A0A090RN68</accession>
<comment type="catalytic activity">
    <reaction evidence="11">
        <text>D-galactose(out) + ATP + H2O = D-galactose(in) + ADP + phosphate + H(+)</text>
        <dbReference type="Rhea" id="RHEA:60156"/>
        <dbReference type="ChEBI" id="CHEBI:4139"/>
        <dbReference type="ChEBI" id="CHEBI:15377"/>
        <dbReference type="ChEBI" id="CHEBI:15378"/>
        <dbReference type="ChEBI" id="CHEBI:30616"/>
        <dbReference type="ChEBI" id="CHEBI:43474"/>
        <dbReference type="ChEBI" id="CHEBI:456216"/>
        <dbReference type="EC" id="7.5.2.11"/>
    </reaction>
</comment>
<dbReference type="SMART" id="SM00382">
    <property type="entry name" value="AAA"/>
    <property type="match status" value="2"/>
</dbReference>
<dbReference type="PROSITE" id="PS00211">
    <property type="entry name" value="ABC_TRANSPORTER_1"/>
    <property type="match status" value="1"/>
</dbReference>
<evidence type="ECO:0000256" key="7">
    <source>
        <dbReference type="ARBA" id="ARBA00022741"/>
    </source>
</evidence>
<evidence type="ECO:0000256" key="10">
    <source>
        <dbReference type="ARBA" id="ARBA00023136"/>
    </source>
</evidence>
<evidence type="ECO:0000256" key="5">
    <source>
        <dbReference type="ARBA" id="ARBA00022597"/>
    </source>
</evidence>
<evidence type="ECO:0000259" key="12">
    <source>
        <dbReference type="PROSITE" id="PS50893"/>
    </source>
</evidence>
<evidence type="ECO:0000313" key="13">
    <source>
        <dbReference type="EMBL" id="GAL16706.1"/>
    </source>
</evidence>
<dbReference type="Pfam" id="PF00005">
    <property type="entry name" value="ABC_tran"/>
    <property type="match status" value="2"/>
</dbReference>
<dbReference type="CDD" id="cd03216">
    <property type="entry name" value="ABC_Carb_Monos_I"/>
    <property type="match status" value="1"/>
</dbReference>
<keyword evidence="4 11" id="KW-0997">Cell inner membrane</keyword>
<organism evidence="13 14">
    <name type="scientific">Vibrio maritimus</name>
    <dbReference type="NCBI Taxonomy" id="990268"/>
    <lineage>
        <taxon>Bacteria</taxon>
        <taxon>Pseudomonadati</taxon>
        <taxon>Pseudomonadota</taxon>
        <taxon>Gammaproteobacteria</taxon>
        <taxon>Vibrionales</taxon>
        <taxon>Vibrionaceae</taxon>
        <taxon>Vibrio</taxon>
    </lineage>
</organism>
<comment type="caution">
    <text evidence="13">The sequence shown here is derived from an EMBL/GenBank/DDBJ whole genome shotgun (WGS) entry which is preliminary data.</text>
</comment>
<proteinExistence type="inferred from homology"/>
<protein>
    <recommendedName>
        <fullName evidence="11">Ribose/galactose/methyl galactoside import ATP-binding protein</fullName>
        <ecNumber evidence="11">7.5.2.11</ecNumber>
    </recommendedName>
</protein>
<keyword evidence="10 11" id="KW-0472">Membrane</keyword>
<dbReference type="InterPro" id="IPR017871">
    <property type="entry name" value="ABC_transporter-like_CS"/>
</dbReference>
<keyword evidence="8 11" id="KW-0067">ATP-binding</keyword>
<dbReference type="Proteomes" id="UP000029228">
    <property type="component" value="Unassembled WGS sequence"/>
</dbReference>
<dbReference type="GO" id="GO:0015749">
    <property type="term" value="P:monosaccharide transmembrane transport"/>
    <property type="evidence" value="ECO:0007669"/>
    <property type="project" value="UniProtKB-ARBA"/>
</dbReference>
<dbReference type="FunFam" id="3.40.50.300:FF:000126">
    <property type="entry name" value="Galactose/methyl galactoside import ATP-binding protein MglA"/>
    <property type="match status" value="1"/>
</dbReference>
<dbReference type="SUPFAM" id="SSF52540">
    <property type="entry name" value="P-loop containing nucleoside triphosphate hydrolases"/>
    <property type="match status" value="2"/>
</dbReference>
<feature type="domain" description="ABC transporter" evidence="12">
    <location>
        <begin position="6"/>
        <end position="243"/>
    </location>
</feature>
<evidence type="ECO:0000256" key="3">
    <source>
        <dbReference type="ARBA" id="ARBA00022475"/>
    </source>
</evidence>
<name>A0A090RN68_9VIBR</name>
<dbReference type="InterPro" id="IPR003593">
    <property type="entry name" value="AAA+_ATPase"/>
</dbReference>
<dbReference type="InterPro" id="IPR050107">
    <property type="entry name" value="ABC_carbohydrate_import_ATPase"/>
</dbReference>
<evidence type="ECO:0000313" key="14">
    <source>
        <dbReference type="Proteomes" id="UP000029228"/>
    </source>
</evidence>
<dbReference type="AlphaFoldDB" id="A0A090RN68"/>
<evidence type="ECO:0000256" key="11">
    <source>
        <dbReference type="RuleBase" id="RU367029"/>
    </source>
</evidence>
<evidence type="ECO:0000256" key="2">
    <source>
        <dbReference type="ARBA" id="ARBA00022448"/>
    </source>
</evidence>
<comment type="similarity">
    <text evidence="11">Belongs to the ABC transporter superfamily.</text>
</comment>
<dbReference type="CDD" id="cd03215">
    <property type="entry name" value="ABC_Carb_Monos_II"/>
    <property type="match status" value="1"/>
</dbReference>
<dbReference type="Gene3D" id="3.40.50.300">
    <property type="entry name" value="P-loop containing nucleotide triphosphate hydrolases"/>
    <property type="match status" value="2"/>
</dbReference>
<dbReference type="GO" id="GO:0016887">
    <property type="term" value="F:ATP hydrolysis activity"/>
    <property type="evidence" value="ECO:0007669"/>
    <property type="project" value="InterPro"/>
</dbReference>
<dbReference type="STRING" id="990268.JCM19235_5255"/>
<comment type="function">
    <text evidence="11">Part of an ABC transporter complex involved in carbohydrate import. Could be involved in ribose, galactose and/or methyl galactoside import. Responsible for energy coupling to the transport system.</text>
</comment>
<evidence type="ECO:0000256" key="1">
    <source>
        <dbReference type="ARBA" id="ARBA00004202"/>
    </source>
</evidence>